<accession>A0A2S8G962</accession>
<evidence type="ECO:0008006" key="3">
    <source>
        <dbReference type="Google" id="ProtNLM"/>
    </source>
</evidence>
<protein>
    <recommendedName>
        <fullName evidence="3">HEAT repeat domain-containing protein</fullName>
    </recommendedName>
</protein>
<dbReference type="EMBL" id="PUIB01000007">
    <property type="protein sequence ID" value="PQO40957.1"/>
    <property type="molecule type" value="Genomic_DNA"/>
</dbReference>
<evidence type="ECO:0000313" key="1">
    <source>
        <dbReference type="EMBL" id="PQO40957.1"/>
    </source>
</evidence>
<dbReference type="Gene3D" id="1.25.10.10">
    <property type="entry name" value="Leucine-rich Repeat Variant"/>
    <property type="match status" value="1"/>
</dbReference>
<name>A0A2S8G962_9BACT</name>
<comment type="caution">
    <text evidence="1">The sequence shown here is derived from an EMBL/GenBank/DDBJ whole genome shotgun (WGS) entry which is preliminary data.</text>
</comment>
<evidence type="ECO:0000313" key="2">
    <source>
        <dbReference type="Proteomes" id="UP000239388"/>
    </source>
</evidence>
<dbReference type="AlphaFoldDB" id="A0A2S8G962"/>
<dbReference type="Proteomes" id="UP000239388">
    <property type="component" value="Unassembled WGS sequence"/>
</dbReference>
<sequence>MGGEQPPGRWLSSRGDSYKRSTFLGEGHVNISKRVEEFLDARPQIVTNPENYRRLCNELIACDREEVLTCFERRFQLPDEEERARAVAGVTRLYGREATDTIIRRINDPSIVVRWVVCGCLHDYGDARAEFALLDRMNHDPDCQVRGTATSALGRIGVMEVLPALYHVQQTDHNVDELGHSPSSYALDAMTTILRDWVVRQIQGTPPKQFEEATRSGKLTGQVNAEGIPFDPEGRIQQTERYSHVPLAKLGNGWMSMLDLQTSLNAPFEIEVAYVDPSCRIERILVFQHLEDGGDVNWAGHTILDPSVMKR</sequence>
<organism evidence="1 2">
    <name type="scientific">Blastopirellula marina</name>
    <dbReference type="NCBI Taxonomy" id="124"/>
    <lineage>
        <taxon>Bacteria</taxon>
        <taxon>Pseudomonadati</taxon>
        <taxon>Planctomycetota</taxon>
        <taxon>Planctomycetia</taxon>
        <taxon>Pirellulales</taxon>
        <taxon>Pirellulaceae</taxon>
        <taxon>Blastopirellula</taxon>
    </lineage>
</organism>
<gene>
    <name evidence="1" type="ORF">C5Y98_05095</name>
</gene>
<dbReference type="SUPFAM" id="SSF48371">
    <property type="entry name" value="ARM repeat"/>
    <property type="match status" value="1"/>
</dbReference>
<proteinExistence type="predicted"/>
<reference evidence="1 2" key="1">
    <citation type="submission" date="2018-02" db="EMBL/GenBank/DDBJ databases">
        <title>Comparative genomes isolates from brazilian mangrove.</title>
        <authorList>
            <person name="Araujo J.E."/>
            <person name="Taketani R.G."/>
            <person name="Silva M.C.P."/>
            <person name="Loureco M.V."/>
            <person name="Andreote F.D."/>
        </authorList>
    </citation>
    <scope>NUCLEOTIDE SEQUENCE [LARGE SCALE GENOMIC DNA]</scope>
    <source>
        <strain evidence="1 2">NAP PRIS-MGV</strain>
    </source>
</reference>
<dbReference type="InterPro" id="IPR011989">
    <property type="entry name" value="ARM-like"/>
</dbReference>
<dbReference type="InterPro" id="IPR016024">
    <property type="entry name" value="ARM-type_fold"/>
</dbReference>
<dbReference type="Pfam" id="PF13646">
    <property type="entry name" value="HEAT_2"/>
    <property type="match status" value="1"/>
</dbReference>